<evidence type="ECO:0000259" key="4">
    <source>
        <dbReference type="PROSITE" id="PS51352"/>
    </source>
</evidence>
<dbReference type="InterPro" id="IPR002109">
    <property type="entry name" value="Glutaredoxin"/>
</dbReference>
<dbReference type="GO" id="GO:0005634">
    <property type="term" value="C:nucleus"/>
    <property type="evidence" value="ECO:0007669"/>
    <property type="project" value="TreeGrafter"/>
</dbReference>
<dbReference type="Pfam" id="PF00085">
    <property type="entry name" value="Thioredoxin"/>
    <property type="match status" value="1"/>
</dbReference>
<dbReference type="GO" id="GO:0051536">
    <property type="term" value="F:iron-sulfur cluster binding"/>
    <property type="evidence" value="ECO:0007669"/>
    <property type="project" value="UniProtKB-KW"/>
</dbReference>
<accession>A0A151ZE32</accession>
<dbReference type="Pfam" id="PF00462">
    <property type="entry name" value="Glutaredoxin"/>
    <property type="match status" value="1"/>
</dbReference>
<dbReference type="AlphaFoldDB" id="A0A151ZE32"/>
<evidence type="ECO:0000313" key="6">
    <source>
        <dbReference type="Proteomes" id="UP000076078"/>
    </source>
</evidence>
<name>A0A151ZE32_TIELA</name>
<dbReference type="GO" id="GO:0006879">
    <property type="term" value="P:intracellular iron ion homeostasis"/>
    <property type="evidence" value="ECO:0007669"/>
    <property type="project" value="TreeGrafter"/>
</dbReference>
<keyword evidence="2" id="KW-0408">Iron</keyword>
<dbReference type="OMA" id="WAEPCKT"/>
<dbReference type="NCBIfam" id="TIGR00365">
    <property type="entry name" value="Grx4 family monothiol glutaredoxin"/>
    <property type="match status" value="1"/>
</dbReference>
<reference evidence="5 6" key="1">
    <citation type="submission" date="2015-12" db="EMBL/GenBank/DDBJ databases">
        <title>Dictyostelia acquired genes for synthesis and detection of signals that induce cell-type specialization by lateral gene transfer from prokaryotes.</title>
        <authorList>
            <person name="Gloeckner G."/>
            <person name="Schaap P."/>
        </authorList>
    </citation>
    <scope>NUCLEOTIDE SEQUENCE [LARGE SCALE GENOMIC DNA]</scope>
    <source>
        <strain evidence="5 6">TK</strain>
    </source>
</reference>
<dbReference type="FunCoup" id="A0A151ZE32">
    <property type="interactions" value="662"/>
</dbReference>
<dbReference type="GO" id="GO:0046872">
    <property type="term" value="F:metal ion binding"/>
    <property type="evidence" value="ECO:0007669"/>
    <property type="project" value="UniProtKB-KW"/>
</dbReference>
<dbReference type="PANTHER" id="PTHR10293:SF73">
    <property type="entry name" value="GLUTAREDOXIN-3"/>
    <property type="match status" value="1"/>
</dbReference>
<protein>
    <submittedName>
        <fullName evidence="5">Glutaredoxin family protein</fullName>
    </submittedName>
</protein>
<dbReference type="FunFam" id="3.40.30.10:FF:000012">
    <property type="entry name" value="Monothiol glutaredoxin"/>
    <property type="match status" value="1"/>
</dbReference>
<dbReference type="SUPFAM" id="SSF52833">
    <property type="entry name" value="Thioredoxin-like"/>
    <property type="match status" value="2"/>
</dbReference>
<dbReference type="OrthoDB" id="415696at2759"/>
<organism evidence="5 6">
    <name type="scientific">Tieghemostelium lacteum</name>
    <name type="common">Slime mold</name>
    <name type="synonym">Dictyostelium lacteum</name>
    <dbReference type="NCBI Taxonomy" id="361077"/>
    <lineage>
        <taxon>Eukaryota</taxon>
        <taxon>Amoebozoa</taxon>
        <taxon>Evosea</taxon>
        <taxon>Eumycetozoa</taxon>
        <taxon>Dictyostelia</taxon>
        <taxon>Dictyosteliales</taxon>
        <taxon>Raperosteliaceae</taxon>
        <taxon>Tieghemostelium</taxon>
    </lineage>
</organism>
<dbReference type="Proteomes" id="UP000076078">
    <property type="component" value="Unassembled WGS sequence"/>
</dbReference>
<comment type="caution">
    <text evidence="5">The sequence shown here is derived from an EMBL/GenBank/DDBJ whole genome shotgun (WGS) entry which is preliminary data.</text>
</comment>
<dbReference type="Gene3D" id="3.40.30.10">
    <property type="entry name" value="Glutaredoxin"/>
    <property type="match status" value="2"/>
</dbReference>
<feature type="domain" description="Thioredoxin" evidence="4">
    <location>
        <begin position="1"/>
        <end position="111"/>
    </location>
</feature>
<evidence type="ECO:0000313" key="5">
    <source>
        <dbReference type="EMBL" id="KYQ92170.1"/>
    </source>
</evidence>
<keyword evidence="3" id="KW-0411">Iron-sulfur</keyword>
<dbReference type="InterPro" id="IPR036249">
    <property type="entry name" value="Thioredoxin-like_sf"/>
</dbReference>
<dbReference type="PROSITE" id="PS51352">
    <property type="entry name" value="THIOREDOXIN_2"/>
    <property type="match status" value="1"/>
</dbReference>
<dbReference type="PROSITE" id="PS51354">
    <property type="entry name" value="GLUTAREDOXIN_2"/>
    <property type="match status" value="1"/>
</dbReference>
<dbReference type="InterPro" id="IPR013766">
    <property type="entry name" value="Thioredoxin_domain"/>
</dbReference>
<keyword evidence="6" id="KW-1185">Reference proteome</keyword>
<evidence type="ECO:0000256" key="2">
    <source>
        <dbReference type="ARBA" id="ARBA00023004"/>
    </source>
</evidence>
<evidence type="ECO:0000256" key="3">
    <source>
        <dbReference type="ARBA" id="ARBA00023014"/>
    </source>
</evidence>
<dbReference type="InParanoid" id="A0A151ZE32"/>
<dbReference type="EMBL" id="LODT01000031">
    <property type="protein sequence ID" value="KYQ92170.1"/>
    <property type="molecule type" value="Genomic_DNA"/>
</dbReference>
<sequence>MSISANSVEEFNQILKDNKYVIIGFWADWSKPSVQMNQIFDQLPKQYTQIKFLKVEAEKLHEVSLKYNIKSVPSYFFVSNGKPLHSFVGANPSELNLQTINFVSKIAQLDEDSQNNNNNNNGPIDEETMKKLKLQEEENKKKLFQRLESLINQQKVMLFMKGSPDAPQCGFSRKTVEILQKNTFVFGSFDILSDPSVRNGLKEFSNWPTYPQLYINGKLVGGFDIIKEMDAEGELESLKPTA</sequence>
<keyword evidence="1" id="KW-0479">Metal-binding</keyword>
<dbReference type="PANTHER" id="PTHR10293">
    <property type="entry name" value="GLUTAREDOXIN FAMILY MEMBER"/>
    <property type="match status" value="1"/>
</dbReference>
<dbReference type="CDD" id="cd03028">
    <property type="entry name" value="GRX_PICOT_like"/>
    <property type="match status" value="1"/>
</dbReference>
<dbReference type="InterPro" id="IPR033658">
    <property type="entry name" value="GRX_PICOT-like"/>
</dbReference>
<dbReference type="STRING" id="361077.A0A151ZE32"/>
<dbReference type="GO" id="GO:0005829">
    <property type="term" value="C:cytosol"/>
    <property type="evidence" value="ECO:0007669"/>
    <property type="project" value="TreeGrafter"/>
</dbReference>
<proteinExistence type="predicted"/>
<evidence type="ECO:0000256" key="1">
    <source>
        <dbReference type="ARBA" id="ARBA00022723"/>
    </source>
</evidence>
<gene>
    <name evidence="5" type="ORF">DLAC_07011</name>
</gene>
<dbReference type="InterPro" id="IPR004480">
    <property type="entry name" value="Monothiol_GRX-rel"/>
</dbReference>